<keyword evidence="1" id="KW-0175">Coiled coil</keyword>
<proteinExistence type="predicted"/>
<protein>
    <submittedName>
        <fullName evidence="3">E4 protein</fullName>
    </submittedName>
</protein>
<dbReference type="EMBL" id="MH777194">
    <property type="protein sequence ID" value="AYA93638.1"/>
    <property type="molecule type" value="Genomic_DNA"/>
</dbReference>
<evidence type="ECO:0000256" key="1">
    <source>
        <dbReference type="SAM" id="Coils"/>
    </source>
</evidence>
<evidence type="ECO:0000313" key="3">
    <source>
        <dbReference type="EMBL" id="AYA93638.1"/>
    </source>
</evidence>
<evidence type="ECO:0000256" key="2">
    <source>
        <dbReference type="SAM" id="MobiDB-lite"/>
    </source>
</evidence>
<organism evidence="3">
    <name type="scientific">Human papillomavirus</name>
    <dbReference type="NCBI Taxonomy" id="10566"/>
    <lineage>
        <taxon>Viruses</taxon>
        <taxon>Monodnaviria</taxon>
        <taxon>Shotokuvirae</taxon>
        <taxon>Cossaviricota</taxon>
        <taxon>Papovaviricetes</taxon>
        <taxon>Zurhausenvirales</taxon>
        <taxon>Papillomaviridae</taxon>
    </lineage>
</organism>
<name>A0A385PJ11_9PAPI</name>
<feature type="region of interest" description="Disordered" evidence="2">
    <location>
        <begin position="46"/>
        <end position="103"/>
    </location>
</feature>
<reference evidence="3" key="1">
    <citation type="journal article" date="2018" name="Nat. Med.">
        <title>Expanded skin virome in DOCK8-deficient patients.</title>
        <authorList>
            <consortium name="NISC Comparative Sequencing Program"/>
            <person name="Tirosh O."/>
            <person name="Conlan S."/>
            <person name="Deming C."/>
            <person name="Lee-Lin S.Q."/>
            <person name="Huang X."/>
            <person name="Su H.C."/>
            <person name="Freeman A.F."/>
            <person name="Segre J.A."/>
            <person name="Kong H.H."/>
        </authorList>
    </citation>
    <scope>NUCLEOTIDE SEQUENCE</scope>
    <source>
        <strain evidence="3">HPV-mSK_049</strain>
    </source>
</reference>
<feature type="compositionally biased region" description="Basic and acidic residues" evidence="2">
    <location>
        <begin position="91"/>
        <end position="103"/>
    </location>
</feature>
<accession>A0A385PJ11</accession>
<sequence length="141" mass="16358">MPMNEIILLCLLQMWKDLVPQDVGLCTLKIKLFLLSLAHQGLPLLKDLSLPPGTPSPPRKPLPDGTRAKREALARRPRPPRYDADDDEENKENLPQDDDRKGYEKHILESLLQRLEEDLTLYQEEVLHELNALRQRLRIPQ</sequence>
<feature type="coiled-coil region" evidence="1">
    <location>
        <begin position="105"/>
        <end position="132"/>
    </location>
</feature>